<name>A0A540K4Y0_MALBA</name>
<feature type="domain" description="Aminotransferase-like plant mobile" evidence="1">
    <location>
        <begin position="1"/>
        <end position="176"/>
    </location>
</feature>
<organism evidence="2 3">
    <name type="scientific">Malus baccata</name>
    <name type="common">Siberian crab apple</name>
    <name type="synonym">Pyrus baccata</name>
    <dbReference type="NCBI Taxonomy" id="106549"/>
    <lineage>
        <taxon>Eukaryota</taxon>
        <taxon>Viridiplantae</taxon>
        <taxon>Streptophyta</taxon>
        <taxon>Embryophyta</taxon>
        <taxon>Tracheophyta</taxon>
        <taxon>Spermatophyta</taxon>
        <taxon>Magnoliopsida</taxon>
        <taxon>eudicotyledons</taxon>
        <taxon>Gunneridae</taxon>
        <taxon>Pentapetalae</taxon>
        <taxon>rosids</taxon>
        <taxon>fabids</taxon>
        <taxon>Rosales</taxon>
        <taxon>Rosaceae</taxon>
        <taxon>Amygdaloideae</taxon>
        <taxon>Maleae</taxon>
        <taxon>Malus</taxon>
    </lineage>
</organism>
<sequence>MVLGGFSVLGDSVLSPLDTAELNEIEDKLLAQRKDIIKSRAKKATTSSWLNRFISGGHELKHEAFLVYWLSRYVFNDGGIIHRPVFSIAIHLARGTRIALAPAILSSVYNDLGVLKKAIVDSNQLESSCVAVSDLAIRSPFQLVQVWAWERSSDLRSENPNHLNNGEPRMARWDKVDCWGVEN</sequence>
<dbReference type="GO" id="GO:0010073">
    <property type="term" value="P:meristem maintenance"/>
    <property type="evidence" value="ECO:0007669"/>
    <property type="project" value="InterPro"/>
</dbReference>
<evidence type="ECO:0000313" key="2">
    <source>
        <dbReference type="EMBL" id="TQD69288.1"/>
    </source>
</evidence>
<dbReference type="AlphaFoldDB" id="A0A540K4Y0"/>
<evidence type="ECO:0000259" key="1">
    <source>
        <dbReference type="Pfam" id="PF10536"/>
    </source>
</evidence>
<dbReference type="EMBL" id="VIEB01004104">
    <property type="protein sequence ID" value="TQD69288.1"/>
    <property type="molecule type" value="Genomic_DNA"/>
</dbReference>
<keyword evidence="3" id="KW-1185">Reference proteome</keyword>
<accession>A0A540K4Y0</accession>
<dbReference type="PANTHER" id="PTHR46033">
    <property type="entry name" value="PROTEIN MAIN-LIKE 2"/>
    <property type="match status" value="1"/>
</dbReference>
<comment type="caution">
    <text evidence="2">The sequence shown here is derived from an EMBL/GenBank/DDBJ whole genome shotgun (WGS) entry which is preliminary data.</text>
</comment>
<reference evidence="2 3" key="1">
    <citation type="journal article" date="2019" name="G3 (Bethesda)">
        <title>Sequencing of a Wild Apple (Malus baccata) Genome Unravels the Differences Between Cultivated and Wild Apple Species Regarding Disease Resistance and Cold Tolerance.</title>
        <authorList>
            <person name="Chen X."/>
        </authorList>
    </citation>
    <scope>NUCLEOTIDE SEQUENCE [LARGE SCALE GENOMIC DNA]</scope>
    <source>
        <strain evidence="3">cv. Shandingzi</strain>
        <tissue evidence="2">Leaves</tissue>
    </source>
</reference>
<dbReference type="InterPro" id="IPR044824">
    <property type="entry name" value="MAIN-like"/>
</dbReference>
<dbReference type="Pfam" id="PF10536">
    <property type="entry name" value="PMD"/>
    <property type="match status" value="1"/>
</dbReference>
<dbReference type="STRING" id="106549.A0A540K4Y0"/>
<protein>
    <recommendedName>
        <fullName evidence="1">Aminotransferase-like plant mobile domain-containing protein</fullName>
    </recommendedName>
</protein>
<dbReference type="InterPro" id="IPR019557">
    <property type="entry name" value="AminoTfrase-like_pln_mobile"/>
</dbReference>
<gene>
    <name evidence="2" type="ORF">C1H46_045179</name>
</gene>
<dbReference type="PANTHER" id="PTHR46033:SF67">
    <property type="entry name" value="AMINOTRANSFERASE-LIKE, PLANT MOBILE DOMAIN FAMILY PROTEIN"/>
    <property type="match status" value="1"/>
</dbReference>
<proteinExistence type="predicted"/>
<evidence type="ECO:0000313" key="3">
    <source>
        <dbReference type="Proteomes" id="UP000315295"/>
    </source>
</evidence>
<dbReference type="Proteomes" id="UP000315295">
    <property type="component" value="Unassembled WGS sequence"/>
</dbReference>